<feature type="compositionally biased region" description="Basic and acidic residues" evidence="2">
    <location>
        <begin position="537"/>
        <end position="559"/>
    </location>
</feature>
<feature type="compositionally biased region" description="Basic residues" evidence="2">
    <location>
        <begin position="2610"/>
        <end position="2626"/>
    </location>
</feature>
<feature type="compositionally biased region" description="Basic and acidic residues" evidence="2">
    <location>
        <begin position="900"/>
        <end position="917"/>
    </location>
</feature>
<feature type="compositionally biased region" description="Polar residues" evidence="2">
    <location>
        <begin position="1304"/>
        <end position="1313"/>
    </location>
</feature>
<feature type="compositionally biased region" description="Polar residues" evidence="2">
    <location>
        <begin position="1581"/>
        <end position="1590"/>
    </location>
</feature>
<feature type="compositionally biased region" description="Polar residues" evidence="2">
    <location>
        <begin position="1363"/>
        <end position="1388"/>
    </location>
</feature>
<feature type="compositionally biased region" description="Pro residues" evidence="2">
    <location>
        <begin position="2767"/>
        <end position="2784"/>
    </location>
</feature>
<keyword evidence="1" id="KW-0175">Coiled coil</keyword>
<feature type="compositionally biased region" description="Basic and acidic residues" evidence="2">
    <location>
        <begin position="1818"/>
        <end position="1839"/>
    </location>
</feature>
<feature type="compositionally biased region" description="Basic residues" evidence="2">
    <location>
        <begin position="825"/>
        <end position="835"/>
    </location>
</feature>
<feature type="region of interest" description="Disordered" evidence="2">
    <location>
        <begin position="1293"/>
        <end position="1316"/>
    </location>
</feature>
<feature type="compositionally biased region" description="Pro residues" evidence="2">
    <location>
        <begin position="2725"/>
        <end position="2738"/>
    </location>
</feature>
<feature type="compositionally biased region" description="Basic residues" evidence="2">
    <location>
        <begin position="1975"/>
        <end position="1984"/>
    </location>
</feature>
<dbReference type="EMBL" id="OZ034833">
    <property type="protein sequence ID" value="CAL1675041.1"/>
    <property type="molecule type" value="Genomic_DNA"/>
</dbReference>
<feature type="compositionally biased region" description="Low complexity" evidence="2">
    <location>
        <begin position="147"/>
        <end position="158"/>
    </location>
</feature>
<feature type="compositionally biased region" description="Low complexity" evidence="2">
    <location>
        <begin position="754"/>
        <end position="775"/>
    </location>
</feature>
<feature type="compositionally biased region" description="Basic and acidic residues" evidence="2">
    <location>
        <begin position="1258"/>
        <end position="1269"/>
    </location>
</feature>
<feature type="compositionally biased region" description="Polar residues" evidence="2">
    <location>
        <begin position="560"/>
        <end position="577"/>
    </location>
</feature>
<evidence type="ECO:0000256" key="2">
    <source>
        <dbReference type="SAM" id="MobiDB-lite"/>
    </source>
</evidence>
<feature type="compositionally biased region" description="Polar residues" evidence="2">
    <location>
        <begin position="49"/>
        <end position="59"/>
    </location>
</feature>
<protein>
    <submittedName>
        <fullName evidence="3">Uncharacterized protein</fullName>
    </submittedName>
</protein>
<dbReference type="PANTHER" id="PTHR34755:SF4">
    <property type="entry name" value="F-BOX DOMAIN-CONTAINING PROTEIN"/>
    <property type="match status" value="1"/>
</dbReference>
<feature type="compositionally biased region" description="Polar residues" evidence="2">
    <location>
        <begin position="523"/>
        <end position="535"/>
    </location>
</feature>
<feature type="compositionally biased region" description="Basic residues" evidence="2">
    <location>
        <begin position="744"/>
        <end position="753"/>
    </location>
</feature>
<feature type="compositionally biased region" description="Basic and acidic residues" evidence="2">
    <location>
        <begin position="128"/>
        <end position="146"/>
    </location>
</feature>
<feature type="region of interest" description="Disordered" evidence="2">
    <location>
        <begin position="1614"/>
        <end position="1839"/>
    </location>
</feature>
<feature type="compositionally biased region" description="Basic and acidic residues" evidence="2">
    <location>
        <begin position="1672"/>
        <end position="1716"/>
    </location>
</feature>
<feature type="region of interest" description="Disordered" evidence="2">
    <location>
        <begin position="523"/>
        <end position="578"/>
    </location>
</feature>
<feature type="compositionally biased region" description="Basic and acidic residues" evidence="2">
    <location>
        <begin position="1626"/>
        <end position="1645"/>
    </location>
</feature>
<feature type="compositionally biased region" description="Basic residues" evidence="2">
    <location>
        <begin position="781"/>
        <end position="810"/>
    </location>
</feature>
<feature type="region of interest" description="Disordered" evidence="2">
    <location>
        <begin position="1258"/>
        <end position="1277"/>
    </location>
</feature>
<organism evidence="3 4">
    <name type="scientific">Lasius platythorax</name>
    <dbReference type="NCBI Taxonomy" id="488582"/>
    <lineage>
        <taxon>Eukaryota</taxon>
        <taxon>Metazoa</taxon>
        <taxon>Ecdysozoa</taxon>
        <taxon>Arthropoda</taxon>
        <taxon>Hexapoda</taxon>
        <taxon>Insecta</taxon>
        <taxon>Pterygota</taxon>
        <taxon>Neoptera</taxon>
        <taxon>Endopterygota</taxon>
        <taxon>Hymenoptera</taxon>
        <taxon>Apocrita</taxon>
        <taxon>Aculeata</taxon>
        <taxon>Formicoidea</taxon>
        <taxon>Formicidae</taxon>
        <taxon>Formicinae</taxon>
        <taxon>Lasius</taxon>
        <taxon>Lasius</taxon>
    </lineage>
</organism>
<feature type="region of interest" description="Disordered" evidence="2">
    <location>
        <begin position="1914"/>
        <end position="2075"/>
    </location>
</feature>
<feature type="compositionally biased region" description="Basic and acidic residues" evidence="2">
    <location>
        <begin position="2060"/>
        <end position="2075"/>
    </location>
</feature>
<feature type="compositionally biased region" description="Basic and acidic residues" evidence="2">
    <location>
        <begin position="873"/>
        <end position="885"/>
    </location>
</feature>
<reference evidence="3" key="1">
    <citation type="submission" date="2024-04" db="EMBL/GenBank/DDBJ databases">
        <authorList>
            <consortium name="Molecular Ecology Group"/>
        </authorList>
    </citation>
    <scope>NUCLEOTIDE SEQUENCE</scope>
</reference>
<keyword evidence="4" id="KW-1185">Reference proteome</keyword>
<gene>
    <name evidence="3" type="ORF">LPLAT_LOCUS1543</name>
</gene>
<feature type="compositionally biased region" description="Basic and acidic residues" evidence="2">
    <location>
        <begin position="183"/>
        <end position="193"/>
    </location>
</feature>
<feature type="region of interest" description="Disordered" evidence="2">
    <location>
        <begin position="707"/>
        <end position="845"/>
    </location>
</feature>
<feature type="compositionally biased region" description="Basic and acidic residues" evidence="2">
    <location>
        <begin position="251"/>
        <end position="323"/>
    </location>
</feature>
<feature type="compositionally biased region" description="Basic and acidic residues" evidence="2">
    <location>
        <begin position="965"/>
        <end position="990"/>
    </location>
</feature>
<feature type="region of interest" description="Disordered" evidence="2">
    <location>
        <begin position="94"/>
        <end position="323"/>
    </location>
</feature>
<accession>A0AAV2N6D4</accession>
<evidence type="ECO:0000313" key="4">
    <source>
        <dbReference type="Proteomes" id="UP001497644"/>
    </source>
</evidence>
<feature type="region of interest" description="Disordered" evidence="2">
    <location>
        <begin position="1363"/>
        <end position="1392"/>
    </location>
</feature>
<proteinExistence type="predicted"/>
<feature type="region of interest" description="Disordered" evidence="2">
    <location>
        <begin position="1"/>
        <end position="68"/>
    </location>
</feature>
<feature type="coiled-coil region" evidence="1">
    <location>
        <begin position="2366"/>
        <end position="2409"/>
    </location>
</feature>
<feature type="compositionally biased region" description="Basic residues" evidence="2">
    <location>
        <begin position="1992"/>
        <end position="2018"/>
    </location>
</feature>
<feature type="region of interest" description="Disordered" evidence="2">
    <location>
        <begin position="2438"/>
        <end position="2740"/>
    </location>
</feature>
<feature type="compositionally biased region" description="Basic and acidic residues" evidence="2">
    <location>
        <begin position="1935"/>
        <end position="1953"/>
    </location>
</feature>
<feature type="compositionally biased region" description="Polar residues" evidence="2">
    <location>
        <begin position="886"/>
        <end position="896"/>
    </location>
</feature>
<feature type="compositionally biased region" description="Basic and acidic residues" evidence="2">
    <location>
        <begin position="2533"/>
        <end position="2547"/>
    </location>
</feature>
<dbReference type="InterPro" id="IPR052109">
    <property type="entry name" value="SRRM_Domain-Containing"/>
</dbReference>
<name>A0AAV2N6D4_9HYME</name>
<feature type="compositionally biased region" description="Basic and acidic residues" evidence="2">
    <location>
        <begin position="1760"/>
        <end position="1796"/>
    </location>
</feature>
<feature type="compositionally biased region" description="Basic residues" evidence="2">
    <location>
        <begin position="1954"/>
        <end position="1964"/>
    </location>
</feature>
<feature type="region of interest" description="Disordered" evidence="2">
    <location>
        <begin position="2757"/>
        <end position="2794"/>
    </location>
</feature>
<feature type="compositionally biased region" description="Acidic residues" evidence="2">
    <location>
        <begin position="2457"/>
        <end position="2512"/>
    </location>
</feature>
<feature type="compositionally biased region" description="Basic and acidic residues" evidence="2">
    <location>
        <begin position="1293"/>
        <end position="1302"/>
    </location>
</feature>
<feature type="compositionally biased region" description="Polar residues" evidence="2">
    <location>
        <begin position="94"/>
        <end position="109"/>
    </location>
</feature>
<feature type="compositionally biased region" description="Basic and acidic residues" evidence="2">
    <location>
        <begin position="1"/>
        <end position="15"/>
    </location>
</feature>
<evidence type="ECO:0000256" key="1">
    <source>
        <dbReference type="SAM" id="Coils"/>
    </source>
</evidence>
<feature type="compositionally biased region" description="Low complexity" evidence="2">
    <location>
        <begin position="725"/>
        <end position="738"/>
    </location>
</feature>
<feature type="region of interest" description="Disordered" evidence="2">
    <location>
        <begin position="1571"/>
        <end position="1590"/>
    </location>
</feature>
<feature type="compositionally biased region" description="Basic and acidic residues" evidence="2">
    <location>
        <begin position="222"/>
        <end position="243"/>
    </location>
</feature>
<evidence type="ECO:0000313" key="3">
    <source>
        <dbReference type="EMBL" id="CAL1675041.1"/>
    </source>
</evidence>
<dbReference type="PANTHER" id="PTHR34755">
    <property type="entry name" value="SERINE/ARGININE REPETITIVE MATRIX PROTEIN 3-RELATED"/>
    <property type="match status" value="1"/>
</dbReference>
<feature type="compositionally biased region" description="Basic and acidic residues" evidence="2">
    <location>
        <begin position="2656"/>
        <end position="2673"/>
    </location>
</feature>
<feature type="compositionally biased region" description="Basic and acidic residues" evidence="2">
    <location>
        <begin position="937"/>
        <end position="956"/>
    </location>
</feature>
<feature type="compositionally biased region" description="Basic residues" evidence="2">
    <location>
        <begin position="2674"/>
        <end position="2705"/>
    </location>
</feature>
<sequence>MAEEERVPLSEKDDTQSNDTTQSKDAYVPEEPTPDTSICLSDIQMPETPESTKGQISDGDTSRLESPKTVKPVLGKIQAKKRLMAFANQFKVLSKSQIKSNSPHSTGTLKTKDKTMQDDTNTNKSRKKTEEKILAIEEIRREESKSKMLAMASMAAASMEDENHTGKNTSNLLESKRHAKERSRHEGINDSRKSRSTINRKYSERHRHRDKTDRNSSNSSNREVKDRNESTERSTQKPSQDREKRKKEKKRKDDKDRRDDNKADTSRDKREEEKDRKENEKEKREETREKREGTKSKKENMKDKRNDMLEMEAEGKDKKEKDKDRWKEKELLKCNSWMELQKSGLTLDDISQLRRRDNTERSVRNRTAQDYTRYLEHMLMLNNYRVKRQALIAEGFDGPKKYPPESIKTTKRAKGSQLLYCENPRMSLFLCISQLVQAVSPERREKIRDICEASSSRFDTEDTAPQKRNWYQQINASKCHKNTKWQVTVQLPRSKWDSEDEETSVSAAKEEIEKPINKLHISVAQQERCSTSSSITDEDKVDNNAEDTKEDNESSEKTIDNTTTNDEASTSPLLQSTGDEKLASEYEQFMKMVCTVTDVTKEYLPKKNPVKTASPHSYHEFNIESNLAEDNTDIEIPLKEKTDKLQTVEGSIKSIECEESTISTDCQIQINENNMQIECTNSNDESEDSKSIPSDWENVRIKVERLSDENTESREIKKKKKQKKVMSSSDSSSSTSSSDSEKEKKRKKRKRKILSNSSSSDSDSTDSSSSSSSDSSSDEKRKRRRKKKTVGKKRKKARRAARTKKKRRRKMSTDSSSSDSDERTKKKKKIKKKTKEAKSINNGDINKIISKSPTIVSPSDEAKVLHSGTSIKKIKEEGKDKKRTDQITSTRKTITGMSVHDNECMKQKGERKNKSDESFMEQWEVDSMIALQPNDGESSRDHTGELGKMDSSEKSTYRKKRKRSRDNVEQDKDRLSKVNEERIHEGKERSDEELEVKRKKRREKDVRSSTEFLADWEREGERINQQIIQNEVKFSKKLEKKQKKEKWGETDFDTLNVPSLTQLEKEVCQKQLLADEWEVDSLEAIPDLTVSKRKSSQSVSKKMEKEVRYDEKTDTYIAIEKESAKEMKKRQERLCAIRIWEEEQEEGEREEMMLLKQKNKHKDDWDIEEESFLRKNNEEIEIRKVNDIVGIEKEWNKPNEDTSVKENSNKLEIKFESIGSKRVRKSRWDMGSHSEEKLETKDIWEEEYPEWSKINKCEQKHEETEKGESRAATYSEGSAKSDLIDFYHKKSQNRESLERAWTSEEMSTRSAQTKKVEEASVKNLISVKTNEEQIASTDEARDQFKEILELNTKFKEKTIELYSPSSPALSQKSQDIEASNDSSSSTSLPCKKRRKEMLIATEELSIPTAGIPLQLTKLRDTKHAANEKIENILDKVQLEDESSAHKFDIKKTDKLFDDLSMNELCPEAHNSQSACMDIFAEYGEGSRSKQHAINSNISSATHTKDDETNAEKTALKLIPKQLLIRRTNEQVKPTKHILEAPLQDPAQHAAALLTIQKKLLESHVLENDIQKLPNEEPADQLKSTYSAESNSKVDKLLDTTEFTVASKSSVIAIQQSPASEKAISVRSERSENYDNRESKNDDVKKYKTSRNDINVPSGVRSPVREHRKKSPGKKESEKRYSHDYSRDKKERRSDDGEKSDRRDNKGFKADFADSRRKSSPSGRGKRKRSGSPYASWERQGSGSRSPGHSWSRSRSRSPRRKDEATTSMRDRDKRRERYDDERSNRSRTDERRERYARSSPRSYNEDNFKKHGATSSKSNRDDWGRRRYDSVDREKDVRSYDPMELLRERTMESEKYRENRFRTEELDHTFWQYENSNILRDGNESVDSYVAGQDLPPNEYDDRTYYGEESLERDMIQCSPQPQPKYRRSQSRSSARRDWQWEKDKDSISDLDRHGHRLRNRTPPRSRYSPMRQERFRRKSKSRSRSWSQSRSRTRSRSRSRSTSRSRPRMRSRSRSRSRSPSDLRSRARSISTSRLRSPERGLRMSELRSSRSPSPGRSRLNEIGRERKDEDENRKLNVCGERGRRIETIVQSGVASGTNILDSEMGISGNMDAANFQYLNEIEGGNEYYYTENNLTYPPCIDESTTSSPKRLSLDDRLELELGIKKQHSKDSTGVSSDYSSNFNPNVITYPSPPPQQQQQMMYRQQPTVLQVGNVLQVVPADFNGVQSTRREVPAACTTPPVRPASSQVVRVGNVLQVVPTSLDWSNGQSTTADQSNGLLYSSAVPAPSPSASSVSISVPVPVPVPLPVPPAGTNTLAPVAPAAPLQLPLPIPVPIPVPIPPATAAAFPRNEVQSQKIVQPVYNYEAILETRRKEREERKRLRELRRKEKERKKIERINRRALRLLEKNNTSRQTGEVLLDRRKGSVVDPLVLKALKEGEEQAETESPSQTNSVKEEEEEAASFIKEEDEDAAADEDEDDDEDEVEAEAEDDEEEEEEAEDEDEDDNDDDEKSSQMINQRIEVDEATIPADMNKDEAEIETTKEWPELPPPPLKGILIAPGFRRDSIPNGNLDDLSDVDDDTKDSSDEDEETDKNNECNKDVGPDAKSGKSKSAKLLKKTNRSKKSVQFADGIKPGEGTSPSGGEGDMPSPPPPKRTDLREGLKDLKRDKIYSSRKSRKQEKRARPPKTKKKVKVKIIKLKKPRVTPLTAMMMDDSDEMDDRSPPPPPPGSPPPPHLWPSYLSVYNTTVRTVEPPQTTASTLTPVQAPPPPTPLPLLVPPPPLNYTIQPCSKA</sequence>
<dbReference type="Proteomes" id="UP001497644">
    <property type="component" value="Chromosome 10"/>
</dbReference>
<feature type="compositionally biased region" description="Basic and acidic residues" evidence="2">
    <location>
        <begin position="2037"/>
        <end position="2050"/>
    </location>
</feature>
<feature type="region of interest" description="Disordered" evidence="2">
    <location>
        <begin position="859"/>
        <end position="1011"/>
    </location>
</feature>
<feature type="compositionally biased region" description="Low complexity" evidence="2">
    <location>
        <begin position="1740"/>
        <end position="1750"/>
    </location>
</feature>
<feature type="compositionally biased region" description="Acidic residues" evidence="2">
    <location>
        <begin position="2575"/>
        <end position="2593"/>
    </location>
</feature>
<feature type="compositionally biased region" description="Basic and acidic residues" evidence="2">
    <location>
        <begin position="2594"/>
        <end position="2609"/>
    </location>
</feature>